<proteinExistence type="predicted"/>
<dbReference type="CDD" id="cd00371">
    <property type="entry name" value="HMA"/>
    <property type="match status" value="1"/>
</dbReference>
<accession>A0A844QEN0</accession>
<dbReference type="EMBL" id="WPHG01000002">
    <property type="protein sequence ID" value="MVA97782.1"/>
    <property type="molecule type" value="Genomic_DNA"/>
</dbReference>
<reference evidence="3 4" key="1">
    <citation type="submission" date="2019-12" db="EMBL/GenBank/DDBJ databases">
        <title>Nitratireductor arenosus sp. nov., Isolated from sea sand, Jeju island, South Korea.</title>
        <authorList>
            <person name="Kim W."/>
        </authorList>
    </citation>
    <scope>NUCLEOTIDE SEQUENCE [LARGE SCALE GENOMIC DNA]</scope>
    <source>
        <strain evidence="3 4">CAU 1489</strain>
    </source>
</reference>
<organism evidence="3 4">
    <name type="scientific">Nitratireductor arenosus</name>
    <dbReference type="NCBI Taxonomy" id="2682096"/>
    <lineage>
        <taxon>Bacteria</taxon>
        <taxon>Pseudomonadati</taxon>
        <taxon>Pseudomonadota</taxon>
        <taxon>Alphaproteobacteria</taxon>
        <taxon>Hyphomicrobiales</taxon>
        <taxon>Phyllobacteriaceae</taxon>
        <taxon>Nitratireductor</taxon>
    </lineage>
</organism>
<evidence type="ECO:0000259" key="2">
    <source>
        <dbReference type="PROSITE" id="PS50846"/>
    </source>
</evidence>
<keyword evidence="4" id="KW-1185">Reference proteome</keyword>
<dbReference type="AlphaFoldDB" id="A0A844QEN0"/>
<sequence>MKRRLMMALPLLLLGGIAGAAERTVVLDIANMYCAACPHIVRSALMRVDGVLDVSVSPDERTATVVYDDRHAQIEIFTAASANAGYPATERR</sequence>
<evidence type="ECO:0000313" key="4">
    <source>
        <dbReference type="Proteomes" id="UP000463224"/>
    </source>
</evidence>
<dbReference type="Gene3D" id="3.30.70.100">
    <property type="match status" value="1"/>
</dbReference>
<dbReference type="InterPro" id="IPR036163">
    <property type="entry name" value="HMA_dom_sf"/>
</dbReference>
<dbReference type="GO" id="GO:0046872">
    <property type="term" value="F:metal ion binding"/>
    <property type="evidence" value="ECO:0007669"/>
    <property type="project" value="InterPro"/>
</dbReference>
<dbReference type="RefSeq" id="WP_156712700.1">
    <property type="nucleotide sequence ID" value="NZ_WPHG01000002.1"/>
</dbReference>
<protein>
    <submittedName>
        <fullName evidence="3">Mercuric transport protein periplasmic component</fullName>
    </submittedName>
</protein>
<keyword evidence="1" id="KW-0732">Signal</keyword>
<dbReference type="PRINTS" id="PR00946">
    <property type="entry name" value="HGSCAVENGER"/>
</dbReference>
<dbReference type="Pfam" id="PF00403">
    <property type="entry name" value="HMA"/>
    <property type="match status" value="1"/>
</dbReference>
<comment type="caution">
    <text evidence="3">The sequence shown here is derived from an EMBL/GenBank/DDBJ whole genome shotgun (WGS) entry which is preliminary data.</text>
</comment>
<dbReference type="InterPro" id="IPR001802">
    <property type="entry name" value="MerP/CopZ"/>
</dbReference>
<feature type="domain" description="HMA" evidence="2">
    <location>
        <begin position="23"/>
        <end position="89"/>
    </location>
</feature>
<name>A0A844QEN0_9HYPH</name>
<dbReference type="InterPro" id="IPR006121">
    <property type="entry name" value="HMA_dom"/>
</dbReference>
<evidence type="ECO:0000313" key="3">
    <source>
        <dbReference type="EMBL" id="MVA97782.1"/>
    </source>
</evidence>
<feature type="signal peptide" evidence="1">
    <location>
        <begin position="1"/>
        <end position="20"/>
    </location>
</feature>
<evidence type="ECO:0000256" key="1">
    <source>
        <dbReference type="SAM" id="SignalP"/>
    </source>
</evidence>
<dbReference type="PROSITE" id="PS50846">
    <property type="entry name" value="HMA_2"/>
    <property type="match status" value="1"/>
</dbReference>
<gene>
    <name evidence="3" type="ORF">GN330_11055</name>
</gene>
<feature type="chain" id="PRO_5033016631" evidence="1">
    <location>
        <begin position="21"/>
        <end position="92"/>
    </location>
</feature>
<dbReference type="Proteomes" id="UP000463224">
    <property type="component" value="Unassembled WGS sequence"/>
</dbReference>
<dbReference type="SUPFAM" id="SSF55008">
    <property type="entry name" value="HMA, heavy metal-associated domain"/>
    <property type="match status" value="1"/>
</dbReference>